<protein>
    <submittedName>
        <fullName evidence="1">Uncharacterized protein</fullName>
    </submittedName>
</protein>
<proteinExistence type="predicted"/>
<name>A0A2W5QI88_VARPD</name>
<evidence type="ECO:0000313" key="2">
    <source>
        <dbReference type="Proteomes" id="UP000249135"/>
    </source>
</evidence>
<dbReference type="EMBL" id="QFPP01000034">
    <property type="protein sequence ID" value="PZQ77002.1"/>
    <property type="molecule type" value="Genomic_DNA"/>
</dbReference>
<organism evidence="1 2">
    <name type="scientific">Variovorax paradoxus</name>
    <dbReference type="NCBI Taxonomy" id="34073"/>
    <lineage>
        <taxon>Bacteria</taxon>
        <taxon>Pseudomonadati</taxon>
        <taxon>Pseudomonadota</taxon>
        <taxon>Betaproteobacteria</taxon>
        <taxon>Burkholderiales</taxon>
        <taxon>Comamonadaceae</taxon>
        <taxon>Variovorax</taxon>
    </lineage>
</organism>
<evidence type="ECO:0000313" key="1">
    <source>
        <dbReference type="EMBL" id="PZQ77002.1"/>
    </source>
</evidence>
<gene>
    <name evidence="1" type="ORF">DI563_05340</name>
</gene>
<accession>A0A2W5QI88</accession>
<sequence>MDQIPPQLWIAACARRLQLRWPTVAPQQLEDTARELLNDPKLRALPPEAAAATWLQPIGAEA</sequence>
<reference evidence="1 2" key="1">
    <citation type="submission" date="2017-08" db="EMBL/GenBank/DDBJ databases">
        <title>Infants hospitalized years apart are colonized by the same room-sourced microbial strains.</title>
        <authorList>
            <person name="Brooks B."/>
            <person name="Olm M.R."/>
            <person name="Firek B.A."/>
            <person name="Baker R."/>
            <person name="Thomas B.C."/>
            <person name="Morowitz M.J."/>
            <person name="Banfield J.F."/>
        </authorList>
    </citation>
    <scope>NUCLEOTIDE SEQUENCE [LARGE SCALE GENOMIC DNA]</scope>
    <source>
        <strain evidence="1">S2_005_003_R2_41</strain>
    </source>
</reference>
<dbReference type="AlphaFoldDB" id="A0A2W5QI88"/>
<comment type="caution">
    <text evidence="1">The sequence shown here is derived from an EMBL/GenBank/DDBJ whole genome shotgun (WGS) entry which is preliminary data.</text>
</comment>
<dbReference type="Proteomes" id="UP000249135">
    <property type="component" value="Unassembled WGS sequence"/>
</dbReference>